<dbReference type="RefSeq" id="WP_168135729.1">
    <property type="nucleotide sequence ID" value="NZ_JAAVJH010000014.1"/>
</dbReference>
<gene>
    <name evidence="4" type="ORF">HBH26_16430</name>
</gene>
<accession>A0ABX1CRQ8</accession>
<dbReference type="InterPro" id="IPR029058">
    <property type="entry name" value="AB_hydrolase_fold"/>
</dbReference>
<evidence type="ECO:0000256" key="2">
    <source>
        <dbReference type="SAM" id="SignalP"/>
    </source>
</evidence>
<dbReference type="PANTHER" id="PTHR48081">
    <property type="entry name" value="AB HYDROLASE SUPERFAMILY PROTEIN C4A8.06C"/>
    <property type="match status" value="1"/>
</dbReference>
<dbReference type="SUPFAM" id="SSF53474">
    <property type="entry name" value="alpha/beta-Hydrolases"/>
    <property type="match status" value="1"/>
</dbReference>
<name>A0ABX1CRQ8_9SPHN</name>
<feature type="domain" description="BD-FAE-like" evidence="3">
    <location>
        <begin position="58"/>
        <end position="223"/>
    </location>
</feature>
<keyword evidence="1 4" id="KW-0378">Hydrolase</keyword>
<feature type="chain" id="PRO_5047111398" evidence="2">
    <location>
        <begin position="21"/>
        <end position="293"/>
    </location>
</feature>
<evidence type="ECO:0000313" key="5">
    <source>
        <dbReference type="Proteomes" id="UP000732399"/>
    </source>
</evidence>
<organism evidence="4 5">
    <name type="scientific">Sphingomonas corticis</name>
    <dbReference type="NCBI Taxonomy" id="2722791"/>
    <lineage>
        <taxon>Bacteria</taxon>
        <taxon>Pseudomonadati</taxon>
        <taxon>Pseudomonadota</taxon>
        <taxon>Alphaproteobacteria</taxon>
        <taxon>Sphingomonadales</taxon>
        <taxon>Sphingomonadaceae</taxon>
        <taxon>Sphingomonas</taxon>
    </lineage>
</organism>
<evidence type="ECO:0000313" key="4">
    <source>
        <dbReference type="EMBL" id="NJR80169.1"/>
    </source>
</evidence>
<keyword evidence="5" id="KW-1185">Reference proteome</keyword>
<proteinExistence type="predicted"/>
<dbReference type="GO" id="GO:0016787">
    <property type="term" value="F:hydrolase activity"/>
    <property type="evidence" value="ECO:0007669"/>
    <property type="project" value="UniProtKB-KW"/>
</dbReference>
<sequence length="293" mass="30387">MRLKTSLVLAAGLFAAPVLAQDGMKELRAEQAAVPKPTLVERYGTDDLRSGELRLPAGKGPFPVVVLIHGGCWTASFDTRAGTTPLAQALRARGIAVWNIEYRRLGDPGAGWPGTFDDVAKGVDHVAVLAKKHPLDLKRVAIAGHSAGAHLGLWAASRPRLAAPHGPGAIRPVSVVAIDGPGALAPFVGIDQQVCGQPVIVPLMGGTPAEKPDAYRIASPADHLPLGTRQLLVEAELGLLMKPYAAAAKASGDTVEELVPPNANHFDIITPGSANGKAVADWIAAQAFAGKGK</sequence>
<dbReference type="Proteomes" id="UP000732399">
    <property type="component" value="Unassembled WGS sequence"/>
</dbReference>
<dbReference type="Gene3D" id="3.40.50.1820">
    <property type="entry name" value="alpha/beta hydrolase"/>
    <property type="match status" value="1"/>
</dbReference>
<comment type="caution">
    <text evidence="4">The sequence shown here is derived from an EMBL/GenBank/DDBJ whole genome shotgun (WGS) entry which is preliminary data.</text>
</comment>
<evidence type="ECO:0000256" key="1">
    <source>
        <dbReference type="ARBA" id="ARBA00022801"/>
    </source>
</evidence>
<dbReference type="Pfam" id="PF20434">
    <property type="entry name" value="BD-FAE"/>
    <property type="match status" value="1"/>
</dbReference>
<reference evidence="4 5" key="1">
    <citation type="submission" date="2020-03" db="EMBL/GenBank/DDBJ databases">
        <authorList>
            <person name="Wang L."/>
            <person name="He N."/>
            <person name="Li Y."/>
            <person name="Fang Y."/>
            <person name="Zhang F."/>
        </authorList>
    </citation>
    <scope>NUCLEOTIDE SEQUENCE [LARGE SCALE GENOMIC DNA]</scope>
    <source>
        <strain evidence="4 5">36D10-4-7</strain>
    </source>
</reference>
<feature type="signal peptide" evidence="2">
    <location>
        <begin position="1"/>
        <end position="20"/>
    </location>
</feature>
<keyword evidence="2" id="KW-0732">Signal</keyword>
<protein>
    <submittedName>
        <fullName evidence="4">Alpha/beta hydrolase</fullName>
    </submittedName>
</protein>
<evidence type="ECO:0000259" key="3">
    <source>
        <dbReference type="Pfam" id="PF20434"/>
    </source>
</evidence>
<dbReference type="InterPro" id="IPR049492">
    <property type="entry name" value="BD-FAE-like_dom"/>
</dbReference>
<dbReference type="EMBL" id="JAAVJH010000014">
    <property type="protein sequence ID" value="NJR80169.1"/>
    <property type="molecule type" value="Genomic_DNA"/>
</dbReference>
<dbReference type="InterPro" id="IPR050300">
    <property type="entry name" value="GDXG_lipolytic_enzyme"/>
</dbReference>